<dbReference type="PANTHER" id="PTHR46252:SF3">
    <property type="entry name" value="KIELIN_CHORDIN-LIKE PROTEIN"/>
    <property type="match status" value="1"/>
</dbReference>
<protein>
    <recommendedName>
        <fullName evidence="4">Kielin/chordin-like protein</fullName>
    </recommendedName>
</protein>
<feature type="signal peptide" evidence="1">
    <location>
        <begin position="1"/>
        <end position="15"/>
    </location>
</feature>
<evidence type="ECO:0000313" key="3">
    <source>
        <dbReference type="Proteomes" id="UP000054359"/>
    </source>
</evidence>
<proteinExistence type="predicted"/>
<dbReference type="PANTHER" id="PTHR46252">
    <property type="entry name" value="BRORIN FAMILY MEMBER"/>
    <property type="match status" value="1"/>
</dbReference>
<feature type="non-terminal residue" evidence="2">
    <location>
        <position position="713"/>
    </location>
</feature>
<dbReference type="OMA" id="PQYKCKE"/>
<dbReference type="GO" id="GO:0032281">
    <property type="term" value="C:AMPA glutamate receptor complex"/>
    <property type="evidence" value="ECO:0007669"/>
    <property type="project" value="TreeGrafter"/>
</dbReference>
<dbReference type="AlphaFoldDB" id="A0A087TDE0"/>
<keyword evidence="1" id="KW-0732">Signal</keyword>
<name>A0A087TDE0_STEMI</name>
<organism evidence="2 3">
    <name type="scientific">Stegodyphus mimosarum</name>
    <name type="common">African social velvet spider</name>
    <dbReference type="NCBI Taxonomy" id="407821"/>
    <lineage>
        <taxon>Eukaryota</taxon>
        <taxon>Metazoa</taxon>
        <taxon>Ecdysozoa</taxon>
        <taxon>Arthropoda</taxon>
        <taxon>Chelicerata</taxon>
        <taxon>Arachnida</taxon>
        <taxon>Araneae</taxon>
        <taxon>Araneomorphae</taxon>
        <taxon>Entelegynae</taxon>
        <taxon>Eresoidea</taxon>
        <taxon>Eresidae</taxon>
        <taxon>Stegodyphus</taxon>
    </lineage>
</organism>
<dbReference type="OrthoDB" id="365605at2759"/>
<dbReference type="Proteomes" id="UP000054359">
    <property type="component" value="Unassembled WGS sequence"/>
</dbReference>
<accession>A0A087TDE0</accession>
<dbReference type="GO" id="GO:0030514">
    <property type="term" value="P:negative regulation of BMP signaling pathway"/>
    <property type="evidence" value="ECO:0007669"/>
    <property type="project" value="TreeGrafter"/>
</dbReference>
<dbReference type="GO" id="GO:0005615">
    <property type="term" value="C:extracellular space"/>
    <property type="evidence" value="ECO:0007669"/>
    <property type="project" value="TreeGrafter"/>
</dbReference>
<keyword evidence="3" id="KW-1185">Reference proteome</keyword>
<reference evidence="2 3" key="1">
    <citation type="submission" date="2013-11" db="EMBL/GenBank/DDBJ databases">
        <title>Genome sequencing of Stegodyphus mimosarum.</title>
        <authorList>
            <person name="Bechsgaard J."/>
        </authorList>
    </citation>
    <scope>NUCLEOTIDE SEQUENCE [LARGE SCALE GENOMIC DNA]</scope>
</reference>
<dbReference type="InterPro" id="IPR042979">
    <property type="entry name" value="VWC2/VWC2L"/>
</dbReference>
<dbReference type="GO" id="GO:0045202">
    <property type="term" value="C:synapse"/>
    <property type="evidence" value="ECO:0007669"/>
    <property type="project" value="UniProtKB-SubCell"/>
</dbReference>
<evidence type="ECO:0000313" key="2">
    <source>
        <dbReference type="EMBL" id="KFM63129.1"/>
    </source>
</evidence>
<feature type="chain" id="PRO_5013198225" description="Kielin/chordin-like protein" evidence="1">
    <location>
        <begin position="16"/>
        <end position="713"/>
    </location>
</feature>
<dbReference type="STRING" id="407821.A0A087TDE0"/>
<evidence type="ECO:0000256" key="1">
    <source>
        <dbReference type="SAM" id="SignalP"/>
    </source>
</evidence>
<gene>
    <name evidence="2" type="ORF">X975_27156</name>
</gene>
<dbReference type="EMBL" id="KK114711">
    <property type="protein sequence ID" value="KFM63129.1"/>
    <property type="molecule type" value="Genomic_DNA"/>
</dbReference>
<sequence length="713" mass="78348">MKLVVLLSILVVARGRSLNEQQIGSTQADDSEVYKCQYGGAEYNEGDNLPTRHMCLSCKCTREFLEPSNRYCDVIECPNTDKLDLGCTPVYNDTECCPVSWDCDKPLQLISQCKCEERYFKHYEAKACLPVYEEGCNCPIRFNCSTPEKTINNTVCKYKNHTYEIGEDIVTSNPCEICSCQQSYYNKGAEIDCIFVECPSDFGLPSDDNCYDVYEENRCCPTSKCITDEVTERTESTCEYGGKTYRLGERIYPEEDPCMICTCTEDWSGVHGNSCRKHECMLQRKLRRLEQRCIPIYHEATCCPIEIYCGSPEEGFRNTTIPLANSTDIESGMSCEFKGSHYKLGQTLDINHPTHCVTCTCSTPPDFTCIHKKCPGPPNGDYENCSPTYSSTECCPTYECEKRSFSPVQIPECTPVVCPVGCSEVTVHNSCPFCMCNDILCSPPKCSTGCEVQKDVPPGQCPGCECSHFTVTPICSPVKCPENCYEAINPGGCPMCVCGPVCYPPKCDSGCEIERDVEEGECPRCFCPNKDTSIQCSPVQCPAGCRESVGESGCPSCDCGPMCSPPKCEEGCYVDPSPTGPCPGCICGDKDPAPYVQCAPVKCGPLCHEAYYEAGCPSCICDPLCSPLQCEAGCRLEFNPATGPCPECVCDKKETKCPKITCGTMCREVMGSDGCPTCYCDPLCSPPKCDGNCHLEYDRSAGPCPSCVCLEKK</sequence>
<evidence type="ECO:0008006" key="4">
    <source>
        <dbReference type="Google" id="ProtNLM"/>
    </source>
</evidence>